<dbReference type="PRINTS" id="PR00598">
    <property type="entry name" value="HTHMARR"/>
</dbReference>
<name>A0A480APR1_9BURK</name>
<accession>A0A480APR1</accession>
<dbReference type="PANTHER" id="PTHR33164">
    <property type="entry name" value="TRANSCRIPTIONAL REGULATOR, MARR FAMILY"/>
    <property type="match status" value="1"/>
</dbReference>
<dbReference type="InterPro" id="IPR036388">
    <property type="entry name" value="WH-like_DNA-bd_sf"/>
</dbReference>
<evidence type="ECO:0000256" key="1">
    <source>
        <dbReference type="ARBA" id="ARBA00023015"/>
    </source>
</evidence>
<organism evidence="5 6">
    <name type="scientific">Pseudaquabacterium pictum</name>
    <dbReference type="NCBI Taxonomy" id="2315236"/>
    <lineage>
        <taxon>Bacteria</taxon>
        <taxon>Pseudomonadati</taxon>
        <taxon>Pseudomonadota</taxon>
        <taxon>Betaproteobacteria</taxon>
        <taxon>Burkholderiales</taxon>
        <taxon>Sphaerotilaceae</taxon>
        <taxon>Pseudaquabacterium</taxon>
    </lineage>
</organism>
<dbReference type="Pfam" id="PF12802">
    <property type="entry name" value="MarR_2"/>
    <property type="match status" value="1"/>
</dbReference>
<protein>
    <recommendedName>
        <fullName evidence="4">HTH marR-type domain-containing protein</fullName>
    </recommendedName>
</protein>
<dbReference type="SMART" id="SM00347">
    <property type="entry name" value="HTH_MARR"/>
    <property type="match status" value="1"/>
</dbReference>
<sequence length="155" mass="17386">MTERFVHQHLPYLLARASHALWRGFEPRLRAAGLNSLEWRVLATLSDSPPLTVGQLALEVLAQQPTVTKTLDRLVAQAWVERRADATDTRRVRVALTTAGQQHVAPLLTAARAHEAQRLQALGASELERMREALHALVQHFDEQDGPRPEERAGR</sequence>
<dbReference type="InterPro" id="IPR036390">
    <property type="entry name" value="WH_DNA-bd_sf"/>
</dbReference>
<evidence type="ECO:0000313" key="5">
    <source>
        <dbReference type="EMBL" id="GCL63421.1"/>
    </source>
</evidence>
<evidence type="ECO:0000259" key="4">
    <source>
        <dbReference type="PROSITE" id="PS50995"/>
    </source>
</evidence>
<dbReference type="GO" id="GO:0006950">
    <property type="term" value="P:response to stress"/>
    <property type="evidence" value="ECO:0007669"/>
    <property type="project" value="TreeGrafter"/>
</dbReference>
<gene>
    <name evidence="5" type="ORF">AQPW35_25020</name>
</gene>
<dbReference type="PANTHER" id="PTHR33164:SF64">
    <property type="entry name" value="TRANSCRIPTIONAL REGULATOR SLYA"/>
    <property type="match status" value="1"/>
</dbReference>
<dbReference type="AlphaFoldDB" id="A0A480APR1"/>
<dbReference type="RefSeq" id="WP_137733152.1">
    <property type="nucleotide sequence ID" value="NZ_BJCL01000005.1"/>
</dbReference>
<keyword evidence="3" id="KW-0804">Transcription</keyword>
<evidence type="ECO:0000256" key="3">
    <source>
        <dbReference type="ARBA" id="ARBA00023163"/>
    </source>
</evidence>
<dbReference type="OrthoDB" id="6454727at2"/>
<dbReference type="Gene3D" id="1.10.10.10">
    <property type="entry name" value="Winged helix-like DNA-binding domain superfamily/Winged helix DNA-binding domain"/>
    <property type="match status" value="1"/>
</dbReference>
<dbReference type="EMBL" id="BJCL01000005">
    <property type="protein sequence ID" value="GCL63421.1"/>
    <property type="molecule type" value="Genomic_DNA"/>
</dbReference>
<proteinExistence type="predicted"/>
<keyword evidence="1" id="KW-0805">Transcription regulation</keyword>
<reference evidence="6" key="1">
    <citation type="submission" date="2019-03" db="EMBL/GenBank/DDBJ databases">
        <title>Aquabacterium pictum sp.nov., the first bacteriochlorophyll a-containing freshwater bacterium in the genus Aquabacterium of the class Betaproteobacteria.</title>
        <authorList>
            <person name="Hirose S."/>
            <person name="Tank M."/>
            <person name="Hara E."/>
            <person name="Tamaki H."/>
            <person name="Takaichi S."/>
            <person name="Haruta S."/>
            <person name="Hanada S."/>
        </authorList>
    </citation>
    <scope>NUCLEOTIDE SEQUENCE [LARGE SCALE GENOMIC DNA]</scope>
    <source>
        <strain evidence="6">W35</strain>
    </source>
</reference>
<dbReference type="InterPro" id="IPR039422">
    <property type="entry name" value="MarR/SlyA-like"/>
</dbReference>
<keyword evidence="2" id="KW-0238">DNA-binding</keyword>
<dbReference type="InterPro" id="IPR000835">
    <property type="entry name" value="HTH_MarR-typ"/>
</dbReference>
<evidence type="ECO:0000256" key="2">
    <source>
        <dbReference type="ARBA" id="ARBA00023125"/>
    </source>
</evidence>
<dbReference type="Proteomes" id="UP000301751">
    <property type="component" value="Unassembled WGS sequence"/>
</dbReference>
<dbReference type="PROSITE" id="PS50995">
    <property type="entry name" value="HTH_MARR_2"/>
    <property type="match status" value="1"/>
</dbReference>
<feature type="domain" description="HTH marR-type" evidence="4">
    <location>
        <begin position="7"/>
        <end position="139"/>
    </location>
</feature>
<keyword evidence="6" id="KW-1185">Reference proteome</keyword>
<dbReference type="GO" id="GO:0003700">
    <property type="term" value="F:DNA-binding transcription factor activity"/>
    <property type="evidence" value="ECO:0007669"/>
    <property type="project" value="InterPro"/>
</dbReference>
<dbReference type="GO" id="GO:0003677">
    <property type="term" value="F:DNA binding"/>
    <property type="evidence" value="ECO:0007669"/>
    <property type="project" value="UniProtKB-KW"/>
</dbReference>
<dbReference type="SUPFAM" id="SSF46785">
    <property type="entry name" value="Winged helix' DNA-binding domain"/>
    <property type="match status" value="1"/>
</dbReference>
<evidence type="ECO:0000313" key="6">
    <source>
        <dbReference type="Proteomes" id="UP000301751"/>
    </source>
</evidence>
<comment type="caution">
    <text evidence="5">The sequence shown here is derived from an EMBL/GenBank/DDBJ whole genome shotgun (WGS) entry which is preliminary data.</text>
</comment>